<dbReference type="Pfam" id="PF13401">
    <property type="entry name" value="AAA_22"/>
    <property type="match status" value="1"/>
</dbReference>
<proteinExistence type="predicted"/>
<dbReference type="InterPro" id="IPR049945">
    <property type="entry name" value="AAA_22"/>
</dbReference>
<dbReference type="OrthoDB" id="5288220at2"/>
<gene>
    <name evidence="2" type="ORF">SAMN05421759_12235</name>
</gene>
<sequence>MGDSRNVVSAVQRLRSLHVQTERDVKLRRQLDRLLTVDHDGNQLPVPVRDGHTQETKGIALIEAPGGGKTTAVRYVLEETSVLGFNPETERPRYLKVEVPSPASLKSVGRAILAQLGLSDVRDKTPTADIWDLVRFRLAREGKVVLWIDEAHDLILAKSASETEHTLRMIKSLMQGPGAVIPILSGTERLAEITNFDVQVDRRFTKIMPGDLEFGADEGNVTGLIEDYCDAVSMRLKLPDDLPARLIHASRKRFGRAVETVINAIECALYDGDRTLSLSHFSEAWAMQEGCSPENNVFLAHDWLDIRLDQQADEYESARIQRQRKKLDRG</sequence>
<evidence type="ECO:0000313" key="2">
    <source>
        <dbReference type="EMBL" id="SIT15524.1"/>
    </source>
</evidence>
<dbReference type="InterPro" id="IPR027417">
    <property type="entry name" value="P-loop_NTPase"/>
</dbReference>
<dbReference type="STRING" id="633194.SAMN05421759_12235"/>
<name>A0A1N7PY34_9RHOB</name>
<dbReference type="AlphaFoldDB" id="A0A1N7PY34"/>
<dbReference type="EMBL" id="FTOQ01000022">
    <property type="protein sequence ID" value="SIT15524.1"/>
    <property type="molecule type" value="Genomic_DNA"/>
</dbReference>
<dbReference type="Proteomes" id="UP000186684">
    <property type="component" value="Unassembled WGS sequence"/>
</dbReference>
<feature type="domain" description="ORC1/DEAH AAA+ ATPase" evidence="1">
    <location>
        <begin position="59"/>
        <end position="193"/>
    </location>
</feature>
<accession>A0A1N7PY34</accession>
<dbReference type="RefSeq" id="WP_076450921.1">
    <property type="nucleotide sequence ID" value="NZ_FTOQ01000022.1"/>
</dbReference>
<organism evidence="2 3">
    <name type="scientific">Roseivivax lentus</name>
    <dbReference type="NCBI Taxonomy" id="633194"/>
    <lineage>
        <taxon>Bacteria</taxon>
        <taxon>Pseudomonadati</taxon>
        <taxon>Pseudomonadota</taxon>
        <taxon>Alphaproteobacteria</taxon>
        <taxon>Rhodobacterales</taxon>
        <taxon>Roseobacteraceae</taxon>
        <taxon>Roseivivax</taxon>
    </lineage>
</organism>
<evidence type="ECO:0000259" key="1">
    <source>
        <dbReference type="Pfam" id="PF13401"/>
    </source>
</evidence>
<protein>
    <submittedName>
        <fullName evidence="2">TniB protein</fullName>
    </submittedName>
</protein>
<keyword evidence="3" id="KW-1185">Reference proteome</keyword>
<reference evidence="3" key="1">
    <citation type="submission" date="2017-01" db="EMBL/GenBank/DDBJ databases">
        <authorList>
            <person name="Varghese N."/>
            <person name="Submissions S."/>
        </authorList>
    </citation>
    <scope>NUCLEOTIDE SEQUENCE [LARGE SCALE GENOMIC DNA]</scope>
    <source>
        <strain evidence="3">DSM 29430</strain>
    </source>
</reference>
<dbReference type="Gene3D" id="3.40.50.300">
    <property type="entry name" value="P-loop containing nucleotide triphosphate hydrolases"/>
    <property type="match status" value="1"/>
</dbReference>
<dbReference type="SUPFAM" id="SSF52540">
    <property type="entry name" value="P-loop containing nucleoside triphosphate hydrolases"/>
    <property type="match status" value="1"/>
</dbReference>
<evidence type="ECO:0000313" key="3">
    <source>
        <dbReference type="Proteomes" id="UP000186684"/>
    </source>
</evidence>